<feature type="active site" description="Proton donor/acceptor" evidence="10">
    <location>
        <position position="72"/>
    </location>
</feature>
<dbReference type="Proteomes" id="UP000515163">
    <property type="component" value="Unplaced"/>
</dbReference>
<keyword evidence="3" id="KW-0121">Carboxypeptidase</keyword>
<evidence type="ECO:0000256" key="8">
    <source>
        <dbReference type="ARBA" id="ARBA00022833"/>
    </source>
</evidence>
<gene>
    <name evidence="13" type="primary">LOC116293335</name>
</gene>
<dbReference type="KEGG" id="aten:116293335"/>
<reference evidence="13" key="1">
    <citation type="submission" date="2025-08" db="UniProtKB">
        <authorList>
            <consortium name="RefSeq"/>
        </authorList>
    </citation>
    <scope>IDENTIFICATION</scope>
    <source>
        <tissue evidence="13">Tentacle</tissue>
    </source>
</reference>
<keyword evidence="6" id="KW-0732">Signal</keyword>
<dbReference type="GO" id="GO:0005615">
    <property type="term" value="C:extracellular space"/>
    <property type="evidence" value="ECO:0007669"/>
    <property type="project" value="TreeGrafter"/>
</dbReference>
<dbReference type="InParanoid" id="A0A6P8HJQ7"/>
<sequence>MWFIPWGHTKNKTKDYQEQMRVAELACRAIKESDIAANYSHGQSSRLMYGASGVAEDWVYGNLGVRYSFSVELRDTGHYGFLLPARFIRQSGAEMLKALNAIIMAMKL</sequence>
<dbReference type="GO" id="GO:0006508">
    <property type="term" value="P:proteolysis"/>
    <property type="evidence" value="ECO:0007669"/>
    <property type="project" value="UniProtKB-KW"/>
</dbReference>
<evidence type="ECO:0000313" key="12">
    <source>
        <dbReference type="Proteomes" id="UP000515163"/>
    </source>
</evidence>
<keyword evidence="8" id="KW-0862">Zinc</keyword>
<dbReference type="Gene3D" id="3.40.630.10">
    <property type="entry name" value="Zn peptidases"/>
    <property type="match status" value="1"/>
</dbReference>
<evidence type="ECO:0000256" key="10">
    <source>
        <dbReference type="PROSITE-ProRule" id="PRU01379"/>
    </source>
</evidence>
<comment type="cofactor">
    <cofactor evidence="1">
        <name>Zn(2+)</name>
        <dbReference type="ChEBI" id="CHEBI:29105"/>
    </cofactor>
</comment>
<dbReference type="GO" id="GO:0004181">
    <property type="term" value="F:metallocarboxypeptidase activity"/>
    <property type="evidence" value="ECO:0007669"/>
    <property type="project" value="InterPro"/>
</dbReference>
<protein>
    <submittedName>
        <fullName evidence="13">Carboxypeptidase B2-like</fullName>
    </submittedName>
</protein>
<evidence type="ECO:0000256" key="9">
    <source>
        <dbReference type="ARBA" id="ARBA00023049"/>
    </source>
</evidence>
<evidence type="ECO:0000256" key="2">
    <source>
        <dbReference type="ARBA" id="ARBA00005988"/>
    </source>
</evidence>
<evidence type="ECO:0000313" key="13">
    <source>
        <dbReference type="RefSeq" id="XP_031556614.1"/>
    </source>
</evidence>
<evidence type="ECO:0000256" key="7">
    <source>
        <dbReference type="ARBA" id="ARBA00022801"/>
    </source>
</evidence>
<evidence type="ECO:0000256" key="6">
    <source>
        <dbReference type="ARBA" id="ARBA00022729"/>
    </source>
</evidence>
<dbReference type="FunFam" id="3.40.630.10:FF:000084">
    <property type="entry name" value="Carboxypeptidase B2"/>
    <property type="match status" value="1"/>
</dbReference>
<evidence type="ECO:0000256" key="3">
    <source>
        <dbReference type="ARBA" id="ARBA00022645"/>
    </source>
</evidence>
<keyword evidence="4" id="KW-0645">Protease</keyword>
<keyword evidence="9" id="KW-0482">Metalloprotease</keyword>
<evidence type="ECO:0000256" key="4">
    <source>
        <dbReference type="ARBA" id="ARBA00022670"/>
    </source>
</evidence>
<dbReference type="GO" id="GO:0008270">
    <property type="term" value="F:zinc ion binding"/>
    <property type="evidence" value="ECO:0007669"/>
    <property type="project" value="InterPro"/>
</dbReference>
<dbReference type="AlphaFoldDB" id="A0A6P8HJQ7"/>
<keyword evidence="5" id="KW-0479">Metal-binding</keyword>
<dbReference type="RefSeq" id="XP_031556614.1">
    <property type="nucleotide sequence ID" value="XM_031700754.1"/>
</dbReference>
<proteinExistence type="inferred from homology"/>
<dbReference type="InterPro" id="IPR000834">
    <property type="entry name" value="Peptidase_M14"/>
</dbReference>
<dbReference type="PROSITE" id="PS52035">
    <property type="entry name" value="PEPTIDASE_M14"/>
    <property type="match status" value="1"/>
</dbReference>
<dbReference type="Pfam" id="PF00246">
    <property type="entry name" value="Peptidase_M14"/>
    <property type="match status" value="1"/>
</dbReference>
<dbReference type="PANTHER" id="PTHR11705:SF91">
    <property type="entry name" value="FI01817P-RELATED"/>
    <property type="match status" value="1"/>
</dbReference>
<organism evidence="12 13">
    <name type="scientific">Actinia tenebrosa</name>
    <name type="common">Australian red waratah sea anemone</name>
    <dbReference type="NCBI Taxonomy" id="6105"/>
    <lineage>
        <taxon>Eukaryota</taxon>
        <taxon>Metazoa</taxon>
        <taxon>Cnidaria</taxon>
        <taxon>Anthozoa</taxon>
        <taxon>Hexacorallia</taxon>
        <taxon>Actiniaria</taxon>
        <taxon>Actiniidae</taxon>
        <taxon>Actinia</taxon>
    </lineage>
</organism>
<name>A0A6P8HJQ7_ACTTE</name>
<evidence type="ECO:0000259" key="11">
    <source>
        <dbReference type="PROSITE" id="PS52035"/>
    </source>
</evidence>
<evidence type="ECO:0000256" key="5">
    <source>
        <dbReference type="ARBA" id="ARBA00022723"/>
    </source>
</evidence>
<dbReference type="GeneID" id="116293335"/>
<evidence type="ECO:0000256" key="1">
    <source>
        <dbReference type="ARBA" id="ARBA00001947"/>
    </source>
</evidence>
<comment type="similarity">
    <text evidence="2 10">Belongs to the peptidase M14 family.</text>
</comment>
<dbReference type="PANTHER" id="PTHR11705">
    <property type="entry name" value="PROTEASE FAMILY M14 CARBOXYPEPTIDASE A,B"/>
    <property type="match status" value="1"/>
</dbReference>
<dbReference type="SUPFAM" id="SSF53187">
    <property type="entry name" value="Zn-dependent exopeptidases"/>
    <property type="match status" value="1"/>
</dbReference>
<dbReference type="OrthoDB" id="3626597at2759"/>
<keyword evidence="7" id="KW-0378">Hydrolase</keyword>
<keyword evidence="12" id="KW-1185">Reference proteome</keyword>
<feature type="domain" description="Peptidase M14" evidence="11">
    <location>
        <begin position="1"/>
        <end position="106"/>
    </location>
</feature>
<accession>A0A6P8HJQ7</accession>